<sequence length="543" mass="60245">MERYPIIYIRGYAGGTAGIDSQVDDPFYGFNEGATHIRVDGNGDPRFYQFEGPMLRLLIDHDYKLLVHGDQEAYLRTADDGAIAPDSIWVYRFYDQAATTFAAPPHQNIAQRVFSSIHQRVTADGFDIEEAALGLYDLIDLVRRKTSADKVILVAHSMGGLVARCMMQKTCREQERTPARELVTKFFTYGTPHGGIVFGSGVLNWLEETVGPAGADIFAPEKMYGYLTPGKTFGDEPRSGQFDPQDLADALDTDDVFCLIGTNPKDYGPSKAVVGPKSDGLVRIENAYVRKAHRAFVYRSHSGRYGEVNSEEGYQNLRRFLFGRWTVKVGLDGLTALPDNRDGDDHVTWQADLRLSIRGLPVVLSEQRADQYCPIQLDDELRRLGDSPDHPVPLLSTFLLDPALAAGDTGDQVRHGGRARYSLVLRVSKLIQRDGLFNYRDHLEQVFDWADTLIVDVGPNTAQTGIEAFTAWNSSIGGAIDAFDPITQGLNDAGQQNTPVQTEQSDGSWRFGVSLPEVARKLEIFGVDARLTFEITDRDGPAR</sequence>
<gene>
    <name evidence="2" type="ORF">IDF66_02895</name>
</gene>
<protein>
    <recommendedName>
        <fullName evidence="1">GPI inositol-deacylase PGAP1-like alpha/beta domain-containing protein</fullName>
    </recommendedName>
</protein>
<feature type="domain" description="GPI inositol-deacylase PGAP1-like alpha/beta" evidence="1">
    <location>
        <begin position="143"/>
        <end position="194"/>
    </location>
</feature>
<dbReference type="InterPro" id="IPR029058">
    <property type="entry name" value="AB_hydrolase_fold"/>
</dbReference>
<keyword evidence="3" id="KW-1185">Reference proteome</keyword>
<proteinExistence type="predicted"/>
<dbReference type="Proteomes" id="UP000602395">
    <property type="component" value="Unassembled WGS sequence"/>
</dbReference>
<dbReference type="RefSeq" id="WP_190265658.1">
    <property type="nucleotide sequence ID" value="NZ_BAABAD010000003.1"/>
</dbReference>
<evidence type="ECO:0000313" key="2">
    <source>
        <dbReference type="EMBL" id="MBD1318520.1"/>
    </source>
</evidence>
<name>A0ABR7W6R4_9ACTN</name>
<dbReference type="EMBL" id="JACWMS010000001">
    <property type="protein sequence ID" value="MBD1318520.1"/>
    <property type="molecule type" value="Genomic_DNA"/>
</dbReference>
<organism evidence="2 3">
    <name type="scientific">Gordonia hankookensis</name>
    <dbReference type="NCBI Taxonomy" id="589403"/>
    <lineage>
        <taxon>Bacteria</taxon>
        <taxon>Bacillati</taxon>
        <taxon>Actinomycetota</taxon>
        <taxon>Actinomycetes</taxon>
        <taxon>Mycobacteriales</taxon>
        <taxon>Gordoniaceae</taxon>
        <taxon>Gordonia</taxon>
    </lineage>
</organism>
<evidence type="ECO:0000259" key="1">
    <source>
        <dbReference type="Pfam" id="PF07819"/>
    </source>
</evidence>
<evidence type="ECO:0000313" key="3">
    <source>
        <dbReference type="Proteomes" id="UP000602395"/>
    </source>
</evidence>
<dbReference type="Gene3D" id="3.40.50.1820">
    <property type="entry name" value="alpha/beta hydrolase"/>
    <property type="match status" value="1"/>
</dbReference>
<comment type="caution">
    <text evidence="2">The sequence shown here is derived from an EMBL/GenBank/DDBJ whole genome shotgun (WGS) entry which is preliminary data.</text>
</comment>
<accession>A0ABR7W6R4</accession>
<reference evidence="2 3" key="1">
    <citation type="submission" date="2020-09" db="EMBL/GenBank/DDBJ databases">
        <title>Novel species in genus Gordonia.</title>
        <authorList>
            <person name="Zhang G."/>
        </authorList>
    </citation>
    <scope>NUCLEOTIDE SEQUENCE [LARGE SCALE GENOMIC DNA]</scope>
    <source>
        <strain evidence="2 3">ON-33</strain>
    </source>
</reference>
<dbReference type="SUPFAM" id="SSF53474">
    <property type="entry name" value="alpha/beta-Hydrolases"/>
    <property type="match status" value="1"/>
</dbReference>
<dbReference type="Pfam" id="PF07819">
    <property type="entry name" value="PGAP1"/>
    <property type="match status" value="1"/>
</dbReference>
<dbReference type="InterPro" id="IPR012908">
    <property type="entry name" value="PGAP1-ab_dom-like"/>
</dbReference>